<proteinExistence type="predicted"/>
<protein>
    <submittedName>
        <fullName evidence="2">5S rRNA maturation endonuclease (Ribonuclease M5)</fullName>
    </submittedName>
</protein>
<comment type="caution">
    <text evidence="2">The sequence shown here is derived from an EMBL/GenBank/DDBJ whole genome shotgun (WGS) entry which is preliminary data.</text>
</comment>
<dbReference type="EMBL" id="JAVDPW010000009">
    <property type="protein sequence ID" value="MDR6292339.1"/>
    <property type="molecule type" value="Genomic_DNA"/>
</dbReference>
<dbReference type="Proteomes" id="UP001262410">
    <property type="component" value="Unassembled WGS sequence"/>
</dbReference>
<sequence>MNQQVSMNSADIAQHIRPVALHLLGQPNDRLSEPERLRWGTHGSLVVEVGGEKQGTWYDHEQMCGGGVLDLIQARAGLSGRDAVDWMKRELHIEDATGPAPRPQPRKNFNVVAEYTYEHSEGGVAFQVLRLDPKDFRQRRPDPDGGGWVWKMKGVELLPYRLPEVAAAVGTRAILIVEGEKDVDNLRGLGFVATCNPGGAGKWPDHFVKWFRGADILLLPDNDDAGRDHVNDVARKLHGEVKSIKVLTLPRLPHKGDASNWIEGGGTRDQLIELAHSSAIEWDPATAPQPHAGGGVDGGSGKSRPVVRLENDKLHQNVNSTEELLVKSGRPIFVRAGRLVRPVTEQVDAANGKTVLIGKFRAMSNDEMADVMAETIRFEKFDGRSEDWEATKPPRDVAGILLNREGQWGFPQVISIITTPTLRFDGSLLSTPGYDAATRVYYAEDKRLQMPAIADRPSRDDALKALQLIKGLLTGFPFVSDVDHAVALSGILTAVCRPAMPVAPLHAVRATTAGSGKTYLVDVSSVIASGQRCPVITLGQTEEETEKRLGAYLMAGVPIVSIDNVNGEMGGDMLCQAVERPIVRVRILGRSEAPAFEVRSTFFATGNNLQLRGDMTRRAVVCNLDAGVERPELRAFDFSPVERVLAGRGAYVAAALTVVRAYLVAGQPGKLSPIGSYEVWSDMIRSCLVWLGEGDPVASMEKAREEDPYLVEIKEIFGQWRECLQLGTKYSTKTLVSYATDGFGDGQLRYPDLNDALMKAVGQGGRISSKSLGRWLVRNAGRVVSGMKIIVFPDDKNGNLYSLVNLE</sequence>
<keyword evidence="2" id="KW-0255">Endonuclease</keyword>
<evidence type="ECO:0000256" key="1">
    <source>
        <dbReference type="SAM" id="MobiDB-lite"/>
    </source>
</evidence>
<keyword evidence="2" id="KW-0540">Nuclease</keyword>
<keyword evidence="3" id="KW-1185">Reference proteome</keyword>
<feature type="region of interest" description="Disordered" evidence="1">
    <location>
        <begin position="284"/>
        <end position="305"/>
    </location>
</feature>
<organism evidence="2 3">
    <name type="scientific">Inquilinus ginsengisoli</name>
    <dbReference type="NCBI Taxonomy" id="363840"/>
    <lineage>
        <taxon>Bacteria</taxon>
        <taxon>Pseudomonadati</taxon>
        <taxon>Pseudomonadota</taxon>
        <taxon>Alphaproteobacteria</taxon>
        <taxon>Rhodospirillales</taxon>
        <taxon>Rhodospirillaceae</taxon>
        <taxon>Inquilinus</taxon>
    </lineage>
</organism>
<accession>A0ABU1JXP3</accession>
<dbReference type="CDD" id="cd01029">
    <property type="entry name" value="TOPRIM_primases"/>
    <property type="match status" value="1"/>
</dbReference>
<name>A0ABU1JXP3_9PROT</name>
<keyword evidence="2" id="KW-0378">Hydrolase</keyword>
<reference evidence="2 3" key="1">
    <citation type="submission" date="2023-07" db="EMBL/GenBank/DDBJ databases">
        <title>Sorghum-associated microbial communities from plants grown in Nebraska, USA.</title>
        <authorList>
            <person name="Schachtman D."/>
        </authorList>
    </citation>
    <scope>NUCLEOTIDE SEQUENCE [LARGE SCALE GENOMIC DNA]</scope>
    <source>
        <strain evidence="2 3">584</strain>
    </source>
</reference>
<evidence type="ECO:0000313" key="2">
    <source>
        <dbReference type="EMBL" id="MDR6292339.1"/>
    </source>
</evidence>
<dbReference type="Gene3D" id="3.40.1360.10">
    <property type="match status" value="1"/>
</dbReference>
<dbReference type="GO" id="GO:0004519">
    <property type="term" value="F:endonuclease activity"/>
    <property type="evidence" value="ECO:0007669"/>
    <property type="project" value="UniProtKB-KW"/>
</dbReference>
<evidence type="ECO:0000313" key="3">
    <source>
        <dbReference type="Proteomes" id="UP001262410"/>
    </source>
</evidence>
<dbReference type="InterPro" id="IPR034154">
    <property type="entry name" value="TOPRIM_DnaG/twinkle"/>
</dbReference>
<dbReference type="RefSeq" id="WP_309798353.1">
    <property type="nucleotide sequence ID" value="NZ_JAVDPW010000009.1"/>
</dbReference>
<feature type="compositionally biased region" description="Gly residues" evidence="1">
    <location>
        <begin position="292"/>
        <end position="301"/>
    </location>
</feature>
<gene>
    <name evidence="2" type="ORF">E9232_004879</name>
</gene>